<gene>
    <name evidence="7" type="ORF">EV678_2029</name>
</gene>
<dbReference type="PROSITE" id="PS50885">
    <property type="entry name" value="HAMP"/>
    <property type="match status" value="1"/>
</dbReference>
<dbReference type="PRINTS" id="PR00260">
    <property type="entry name" value="CHEMTRNSDUCR"/>
</dbReference>
<dbReference type="InterPro" id="IPR003660">
    <property type="entry name" value="HAMP_dom"/>
</dbReference>
<dbReference type="InterPro" id="IPR047347">
    <property type="entry name" value="YvaQ-like_sensor"/>
</dbReference>
<dbReference type="EMBL" id="SHKM01000002">
    <property type="protein sequence ID" value="RZT76157.1"/>
    <property type="molecule type" value="Genomic_DNA"/>
</dbReference>
<evidence type="ECO:0000313" key="7">
    <source>
        <dbReference type="EMBL" id="RZT76157.1"/>
    </source>
</evidence>
<feature type="domain" description="Methyl-accepting transducer" evidence="5">
    <location>
        <begin position="265"/>
        <end position="501"/>
    </location>
</feature>
<dbReference type="RefSeq" id="WP_014236226.1">
    <property type="nucleotide sequence ID" value="NZ_SHKM01000002.1"/>
</dbReference>
<dbReference type="SMART" id="SM00304">
    <property type="entry name" value="HAMP"/>
    <property type="match status" value="2"/>
</dbReference>
<dbReference type="InterPro" id="IPR004090">
    <property type="entry name" value="Chemotax_Me-accpt_rcpt"/>
</dbReference>
<dbReference type="PANTHER" id="PTHR32089">
    <property type="entry name" value="METHYL-ACCEPTING CHEMOTAXIS PROTEIN MCPB"/>
    <property type="match status" value="1"/>
</dbReference>
<dbReference type="Pfam" id="PF00015">
    <property type="entry name" value="MCPsignal"/>
    <property type="match status" value="1"/>
</dbReference>
<accession>A0ABY0ILU0</accession>
<evidence type="ECO:0000313" key="8">
    <source>
        <dbReference type="Proteomes" id="UP000292136"/>
    </source>
</evidence>
<dbReference type="InterPro" id="IPR004089">
    <property type="entry name" value="MCPsignal_dom"/>
</dbReference>
<dbReference type="SMART" id="SM00283">
    <property type="entry name" value="MA"/>
    <property type="match status" value="1"/>
</dbReference>
<protein>
    <submittedName>
        <fullName evidence="7">Methyl-accepting chemotaxis protein</fullName>
    </submittedName>
</protein>
<proteinExistence type="inferred from homology"/>
<evidence type="ECO:0000259" key="5">
    <source>
        <dbReference type="PROSITE" id="PS50111"/>
    </source>
</evidence>
<dbReference type="Pfam" id="PF00672">
    <property type="entry name" value="HAMP"/>
    <property type="match status" value="1"/>
</dbReference>
<keyword evidence="8" id="KW-1185">Reference proteome</keyword>
<dbReference type="SUPFAM" id="SSF58104">
    <property type="entry name" value="Methyl-accepting chemotaxis protein (MCP) signaling domain"/>
    <property type="match status" value="1"/>
</dbReference>
<feature type="domain" description="HAMP" evidence="6">
    <location>
        <begin position="207"/>
        <end position="260"/>
    </location>
</feature>
<feature type="transmembrane region" description="Helical" evidence="4">
    <location>
        <begin position="185"/>
        <end position="207"/>
    </location>
</feature>
<dbReference type="InterPro" id="IPR024478">
    <property type="entry name" value="HlyB_4HB_MCP"/>
</dbReference>
<dbReference type="Gene3D" id="1.10.287.950">
    <property type="entry name" value="Methyl-accepting chemotaxis protein"/>
    <property type="match status" value="1"/>
</dbReference>
<evidence type="ECO:0000256" key="4">
    <source>
        <dbReference type="SAM" id="Phobius"/>
    </source>
</evidence>
<evidence type="ECO:0000256" key="1">
    <source>
        <dbReference type="ARBA" id="ARBA00023224"/>
    </source>
</evidence>
<evidence type="ECO:0000256" key="3">
    <source>
        <dbReference type="PROSITE-ProRule" id="PRU00284"/>
    </source>
</evidence>
<keyword evidence="4" id="KW-1133">Transmembrane helix</keyword>
<evidence type="ECO:0000256" key="2">
    <source>
        <dbReference type="ARBA" id="ARBA00029447"/>
    </source>
</evidence>
<organism evidence="7 8">
    <name type="scientific">Azospira oryzae</name>
    <dbReference type="NCBI Taxonomy" id="146939"/>
    <lineage>
        <taxon>Bacteria</taxon>
        <taxon>Pseudomonadati</taxon>
        <taxon>Pseudomonadota</taxon>
        <taxon>Betaproteobacteria</taxon>
        <taxon>Rhodocyclales</taxon>
        <taxon>Rhodocyclaceae</taxon>
        <taxon>Azospira</taxon>
    </lineage>
</organism>
<reference evidence="7 8" key="1">
    <citation type="submission" date="2019-02" db="EMBL/GenBank/DDBJ databases">
        <title>Genomic Encyclopedia of Type Strains, Phase IV (KMG-IV): sequencing the most valuable type-strain genomes for metagenomic binning, comparative biology and taxonomic classification.</title>
        <authorList>
            <person name="Goeker M."/>
        </authorList>
    </citation>
    <scope>NUCLEOTIDE SEQUENCE [LARGE SCALE GENOMIC DNA]</scope>
    <source>
        <strain evidence="7 8">DSM 21223</strain>
    </source>
</reference>
<sequence length="537" mass="57103">MRISRKLVFSLVAMQVLITLVGVVGLNRFDRLEQSLAEISDVWQPSIRAASGINAESLDFRNRETQLLIARNSAEIDDAVKRGNQNLEALRKFDQAFQSLIHGDEEKALYAAYREKLEAYLATHERMVALAREGRRDESIAYFEGDSRKAIRALRPTIDAIVDYTVKGAEKAQQEARTISRVGQMWIIGINLVALALGAVLAFWLYGSIVRPLQKIREEVLGIEQSADFTRQLDAHGHDEIGETAQSVNHLTASVRAALQSMLAGIAQVASAADSLAEASRQVSAGSGAQSEAASSMAATVEQLTVSINQVADNASRAFELAQASGQASREGGGVIANAVDSMGGIARRIEETAAAIRELGVASQEISGIVQVIKEVADQTNLLALNAAIEAARAGEQGRGFAVVADEVRKLAERTALATQDIAAKIAAIQSGVDHASSGMEQAVGLVEQGVTLADTAGGAVTRITAGAAEVEQEVNAISGALREQGEASNQIAGHVEQIAQMSEENNRGAENTAQLSGNLAALAQEMRQTAERFKV</sequence>
<keyword evidence="4" id="KW-0812">Transmembrane</keyword>
<name>A0ABY0ILU0_9RHOO</name>
<keyword evidence="1 3" id="KW-0807">Transducer</keyword>
<dbReference type="CDD" id="cd06225">
    <property type="entry name" value="HAMP"/>
    <property type="match status" value="1"/>
</dbReference>
<comment type="caution">
    <text evidence="7">The sequence shown here is derived from an EMBL/GenBank/DDBJ whole genome shotgun (WGS) entry which is preliminary data.</text>
</comment>
<dbReference type="Proteomes" id="UP000292136">
    <property type="component" value="Unassembled WGS sequence"/>
</dbReference>
<keyword evidence="4" id="KW-0472">Membrane</keyword>
<dbReference type="Pfam" id="PF12729">
    <property type="entry name" value="4HB_MCP_1"/>
    <property type="match status" value="1"/>
</dbReference>
<dbReference type="PROSITE" id="PS50111">
    <property type="entry name" value="CHEMOTAXIS_TRANSDUC_2"/>
    <property type="match status" value="1"/>
</dbReference>
<comment type="similarity">
    <text evidence="2">Belongs to the methyl-accepting chemotaxis (MCP) protein family.</text>
</comment>
<feature type="transmembrane region" description="Helical" evidence="4">
    <location>
        <begin position="7"/>
        <end position="26"/>
    </location>
</feature>
<evidence type="ECO:0000259" key="6">
    <source>
        <dbReference type="PROSITE" id="PS50885"/>
    </source>
</evidence>
<dbReference type="PANTHER" id="PTHR32089:SF112">
    <property type="entry name" value="LYSOZYME-LIKE PROTEIN-RELATED"/>
    <property type="match status" value="1"/>
</dbReference>
<dbReference type="CDD" id="cd19411">
    <property type="entry name" value="MCP2201-like_sensor"/>
    <property type="match status" value="1"/>
</dbReference>
<dbReference type="CDD" id="cd11386">
    <property type="entry name" value="MCP_signal"/>
    <property type="match status" value="1"/>
</dbReference>